<keyword evidence="2 5" id="KW-0812">Transmembrane</keyword>
<feature type="transmembrane region" description="Helical" evidence="5">
    <location>
        <begin position="104"/>
        <end position="127"/>
    </location>
</feature>
<dbReference type="InterPro" id="IPR023352">
    <property type="entry name" value="MAPEG-like_dom_sf"/>
</dbReference>
<dbReference type="Proteomes" id="UP000076809">
    <property type="component" value="Chromosome"/>
</dbReference>
<gene>
    <name evidence="7" type="ORF">D6R50_03245</name>
    <name evidence="6" type="ORF">WM43_01460</name>
</gene>
<evidence type="ECO:0000313" key="6">
    <source>
        <dbReference type="EMBL" id="ANB51437.1"/>
    </source>
</evidence>
<evidence type="ECO:0000313" key="9">
    <source>
        <dbReference type="Proteomes" id="UP000281725"/>
    </source>
</evidence>
<evidence type="ECO:0000313" key="7">
    <source>
        <dbReference type="EMBL" id="RKJ91641.1"/>
    </source>
</evidence>
<dbReference type="InterPro" id="IPR001129">
    <property type="entry name" value="Membr-assoc_MAPEG"/>
</dbReference>
<keyword evidence="3 5" id="KW-1133">Transmembrane helix</keyword>
<dbReference type="Pfam" id="PF01124">
    <property type="entry name" value="MAPEG"/>
    <property type="match status" value="1"/>
</dbReference>
<dbReference type="GO" id="GO:0016020">
    <property type="term" value="C:membrane"/>
    <property type="evidence" value="ECO:0007669"/>
    <property type="project" value="UniProtKB-SubCell"/>
</dbReference>
<evidence type="ECO:0000256" key="5">
    <source>
        <dbReference type="SAM" id="Phobius"/>
    </source>
</evidence>
<evidence type="ECO:0000256" key="3">
    <source>
        <dbReference type="ARBA" id="ARBA00022989"/>
    </source>
</evidence>
<dbReference type="STRING" id="654.AMS64_09890"/>
<dbReference type="AlphaFoldDB" id="A0A165SVE7"/>
<dbReference type="EMBL" id="CP014774">
    <property type="protein sequence ID" value="ANB51437.1"/>
    <property type="molecule type" value="Genomic_DNA"/>
</dbReference>
<dbReference type="SUPFAM" id="SSF161084">
    <property type="entry name" value="MAPEG domain-like"/>
    <property type="match status" value="1"/>
</dbReference>
<feature type="transmembrane region" description="Helical" evidence="5">
    <location>
        <begin position="6"/>
        <end position="23"/>
    </location>
</feature>
<dbReference type="Proteomes" id="UP000281725">
    <property type="component" value="Unassembled WGS sequence"/>
</dbReference>
<dbReference type="EMBL" id="RAWX01000001">
    <property type="protein sequence ID" value="RKJ91641.1"/>
    <property type="molecule type" value="Genomic_DNA"/>
</dbReference>
<evidence type="ECO:0000256" key="4">
    <source>
        <dbReference type="ARBA" id="ARBA00023136"/>
    </source>
</evidence>
<dbReference type="PANTHER" id="PTHR35814">
    <property type="match status" value="1"/>
</dbReference>
<organism evidence="7 9">
    <name type="scientific">Aeromonas veronii</name>
    <dbReference type="NCBI Taxonomy" id="654"/>
    <lineage>
        <taxon>Bacteria</taxon>
        <taxon>Pseudomonadati</taxon>
        <taxon>Pseudomonadota</taxon>
        <taxon>Gammaproteobacteria</taxon>
        <taxon>Aeromonadales</taxon>
        <taxon>Aeromonadaceae</taxon>
        <taxon>Aeromonas</taxon>
    </lineage>
</organism>
<name>A0A165SVE7_AERVE</name>
<dbReference type="RefSeq" id="WP_042053716.1">
    <property type="nucleotide sequence ID" value="NZ_AP022281.1"/>
</dbReference>
<evidence type="ECO:0000313" key="8">
    <source>
        <dbReference type="Proteomes" id="UP000076809"/>
    </source>
</evidence>
<reference evidence="7 9" key="2">
    <citation type="submission" date="2018-09" db="EMBL/GenBank/DDBJ databases">
        <title>Genome sequencing of Aeromonas veronii MS-17-88.</title>
        <authorList>
            <person name="Tekedar H.C."/>
            <person name="Arick M.A."/>
            <person name="Hsu C.-Y."/>
            <person name="Thrash A."/>
            <person name="Karsi A."/>
            <person name="Lawrence M.L."/>
            <person name="Abdelhamed H."/>
        </authorList>
    </citation>
    <scope>NUCLEOTIDE SEQUENCE [LARGE SCALE GENOMIC DNA]</scope>
    <source>
        <strain evidence="7 9">MS 17-88</strain>
    </source>
</reference>
<protein>
    <submittedName>
        <fullName evidence="7">Glutathione metabolism protein</fullName>
    </submittedName>
</protein>
<keyword evidence="4 5" id="KW-0472">Membrane</keyword>
<feature type="transmembrane region" description="Helical" evidence="5">
    <location>
        <begin position="71"/>
        <end position="92"/>
    </location>
</feature>
<comment type="subcellular location">
    <subcellularLocation>
        <location evidence="1">Membrane</location>
    </subcellularLocation>
</comment>
<dbReference type="Gene3D" id="1.20.120.550">
    <property type="entry name" value="Membrane associated eicosanoid/glutathione metabolism-like domain"/>
    <property type="match status" value="1"/>
</dbReference>
<sequence>MTILPVYAALLALLFVLLSIRTIRTRHSRKVALGHGDDPAMLRAMRVHANFAEYVPLALLLIYFVETGNQTPWLIHLLGSALLLGRLCHAFGMSRTPENFRYRVAGMGLTFTVILVSAAHILITALLP</sequence>
<evidence type="ECO:0000256" key="1">
    <source>
        <dbReference type="ARBA" id="ARBA00004370"/>
    </source>
</evidence>
<reference evidence="6 8" key="1">
    <citation type="journal article" date="2016" name="J. Clin. Microbiol.">
        <title>Detection and Whole-Genome Sequencing of Carbapenemase-Producing Aeromonas hydrophila Isolates from Routine Perirectal Surveillance Culture.</title>
        <authorList>
            <person name="Hughes H.Y."/>
            <person name="Conlan S.P."/>
            <person name="Lau A.F."/>
            <person name="Dekker J.P."/>
            <person name="Michelin A.V."/>
            <person name="Youn J.H."/>
            <person name="Henderson D.K."/>
            <person name="Frank K.M."/>
            <person name="Segre J.A."/>
            <person name="Palmore T.N."/>
        </authorList>
    </citation>
    <scope>NUCLEOTIDE SEQUENCE [LARGE SCALE GENOMIC DNA]</scope>
    <source>
        <strain evidence="6 8">AVNIH1</strain>
    </source>
</reference>
<proteinExistence type="predicted"/>
<dbReference type="PANTHER" id="PTHR35814:SF1">
    <property type="entry name" value="GLUTATHIONE S-TRANSFERASE-RELATED"/>
    <property type="match status" value="1"/>
</dbReference>
<feature type="transmembrane region" description="Helical" evidence="5">
    <location>
        <begin position="44"/>
        <end position="65"/>
    </location>
</feature>
<evidence type="ECO:0000256" key="2">
    <source>
        <dbReference type="ARBA" id="ARBA00022692"/>
    </source>
</evidence>
<accession>A0A165SVE7</accession>